<dbReference type="Pfam" id="PF14065">
    <property type="entry name" value="Pvc16_N"/>
    <property type="match status" value="1"/>
</dbReference>
<dbReference type="InterPro" id="IPR025351">
    <property type="entry name" value="Pvc16_N"/>
</dbReference>
<gene>
    <name evidence="3" type="ORF">FZ942_26755</name>
</gene>
<accession>A0A5A9GEF7</accession>
<comment type="caution">
    <text evidence="3">The sequence shown here is derived from an EMBL/GenBank/DDBJ whole genome shotgun (WGS) entry which is preliminary data.</text>
</comment>
<evidence type="ECO:0000256" key="1">
    <source>
        <dbReference type="SAM" id="MobiDB-lite"/>
    </source>
</evidence>
<reference evidence="3 4" key="1">
    <citation type="submission" date="2019-08" db="EMBL/GenBank/DDBJ databases">
        <authorList>
            <person name="Grouzdev D."/>
            <person name="Tikhonova E."/>
            <person name="Kravchenko I."/>
        </authorList>
    </citation>
    <scope>NUCLEOTIDE SEQUENCE [LARGE SCALE GENOMIC DNA]</scope>
    <source>
        <strain evidence="3 4">59b</strain>
    </source>
</reference>
<dbReference type="RefSeq" id="WP_149234117.1">
    <property type="nucleotide sequence ID" value="NZ_JALJXJ010000017.1"/>
</dbReference>
<sequence>MDIILKTLTVIQSLSNEYLQNIDRRGDDWITLTSIVGHDGSVNDAAKDKIVMTVYNITKENVVSSYAPAKPGPDSFAIVQPPIFIDIHLMFMANFAAQTYLDGLGAISRLISYFQQTPWFNQSNAPELGADIDKITMELESLGPVEVNYVMGMLGTKYLPAAFYKLRMLPFAAPAMQSRTYPARGGSISETPQPAPQPAQWP</sequence>
<protein>
    <submittedName>
        <fullName evidence="3">DUF4255 domain-containing protein</fullName>
    </submittedName>
</protein>
<dbReference type="AlphaFoldDB" id="A0A5A9GEF7"/>
<dbReference type="EMBL" id="VTTN01000014">
    <property type="protein sequence ID" value="KAA0592750.1"/>
    <property type="molecule type" value="Genomic_DNA"/>
</dbReference>
<evidence type="ECO:0000313" key="4">
    <source>
        <dbReference type="Proteomes" id="UP000324927"/>
    </source>
</evidence>
<evidence type="ECO:0000313" key="3">
    <source>
        <dbReference type="EMBL" id="KAA0592750.1"/>
    </source>
</evidence>
<keyword evidence="4" id="KW-1185">Reference proteome</keyword>
<organism evidence="3 4">
    <name type="scientific">Azospirillum lipoferum</name>
    <dbReference type="NCBI Taxonomy" id="193"/>
    <lineage>
        <taxon>Bacteria</taxon>
        <taxon>Pseudomonadati</taxon>
        <taxon>Pseudomonadota</taxon>
        <taxon>Alphaproteobacteria</taxon>
        <taxon>Rhodospirillales</taxon>
        <taxon>Azospirillaceae</taxon>
        <taxon>Azospirillum</taxon>
    </lineage>
</organism>
<evidence type="ECO:0000259" key="2">
    <source>
        <dbReference type="Pfam" id="PF14065"/>
    </source>
</evidence>
<name>A0A5A9GEF7_AZOLI</name>
<dbReference type="OrthoDB" id="7560784at2"/>
<feature type="compositionally biased region" description="Pro residues" evidence="1">
    <location>
        <begin position="193"/>
        <end position="202"/>
    </location>
</feature>
<feature type="region of interest" description="Disordered" evidence="1">
    <location>
        <begin position="182"/>
        <end position="202"/>
    </location>
</feature>
<dbReference type="Proteomes" id="UP000324927">
    <property type="component" value="Unassembled WGS sequence"/>
</dbReference>
<feature type="domain" description="Pvc16 N-terminal" evidence="2">
    <location>
        <begin position="9"/>
        <end position="180"/>
    </location>
</feature>
<proteinExistence type="predicted"/>